<evidence type="ECO:0000256" key="2">
    <source>
        <dbReference type="ARBA" id="ARBA00022670"/>
    </source>
</evidence>
<keyword evidence="7" id="KW-0732">Signal</keyword>
<evidence type="ECO:0000256" key="5">
    <source>
        <dbReference type="ARBA" id="ARBA00023145"/>
    </source>
</evidence>
<comment type="caution">
    <text evidence="10">The sequence shown here is derived from an EMBL/GenBank/DDBJ whole genome shotgun (WGS) entry which is preliminary data.</text>
</comment>
<dbReference type="PROSITE" id="PS00640">
    <property type="entry name" value="THIOL_PROTEASE_ASN"/>
    <property type="match status" value="1"/>
</dbReference>
<name>A0ABD2WKL9_9HYME</name>
<dbReference type="InterPro" id="IPR000668">
    <property type="entry name" value="Peptidase_C1A_C"/>
</dbReference>
<organism evidence="10 11">
    <name type="scientific">Trichogramma kaykai</name>
    <dbReference type="NCBI Taxonomy" id="54128"/>
    <lineage>
        <taxon>Eukaryota</taxon>
        <taxon>Metazoa</taxon>
        <taxon>Ecdysozoa</taxon>
        <taxon>Arthropoda</taxon>
        <taxon>Hexapoda</taxon>
        <taxon>Insecta</taxon>
        <taxon>Pterygota</taxon>
        <taxon>Neoptera</taxon>
        <taxon>Endopterygota</taxon>
        <taxon>Hymenoptera</taxon>
        <taxon>Apocrita</taxon>
        <taxon>Proctotrupomorpha</taxon>
        <taxon>Chalcidoidea</taxon>
        <taxon>Trichogrammatidae</taxon>
        <taxon>Trichogramma</taxon>
    </lineage>
</organism>
<dbReference type="EMBL" id="JBJJXI010000098">
    <property type="protein sequence ID" value="KAL3393309.1"/>
    <property type="molecule type" value="Genomic_DNA"/>
</dbReference>
<dbReference type="PROSITE" id="PS00639">
    <property type="entry name" value="THIOL_PROTEASE_HIS"/>
    <property type="match status" value="1"/>
</dbReference>
<sequence>MNLLLFMTIYTAQSLTTGVPSISLLDEWEVFKTSYNKRYASRREEAARLSTFLANKEKIEQHNAKFDRGEVEFTMAMNQFGDLTREEFAKRMNGYDRAGRMKIKPSFFGNELPIRAYPPGAYIADLFPYGAIPSNVRDPDDYLNEAAIYVAPPENVQLPAEIDWRTLGAVTPVKDQGDCGSCWAFSATGSLEGQHFRRNGSLVSLSEQNLVDCSTNFGNNGCDGGLMDHAFLYVKVNRGIDKEDAYPYEADDSRCRYRTDEVGATDVGYTDIPQGNEKALQAAVATVGPISVAIDASSDHFQFYHKGVYYDPTCSSEELDHGVLVVGYGTDKLTKRDYWLVKNSWAESWGDMGYIKMSRNRHNNCGIATAASYPLVK</sequence>
<evidence type="ECO:0008006" key="12">
    <source>
        <dbReference type="Google" id="ProtNLM"/>
    </source>
</evidence>
<feature type="chain" id="PRO_5044851631" description="Cathepsin L" evidence="7">
    <location>
        <begin position="19"/>
        <end position="377"/>
    </location>
</feature>
<dbReference type="SMART" id="SM00848">
    <property type="entry name" value="Inhibitor_I29"/>
    <property type="match status" value="1"/>
</dbReference>
<dbReference type="Gene3D" id="3.90.70.10">
    <property type="entry name" value="Cysteine proteinases"/>
    <property type="match status" value="1"/>
</dbReference>
<keyword evidence="11" id="KW-1185">Reference proteome</keyword>
<dbReference type="InterPro" id="IPR013201">
    <property type="entry name" value="Prot_inhib_I29"/>
</dbReference>
<dbReference type="PANTHER" id="PTHR12411">
    <property type="entry name" value="CYSTEINE PROTEASE FAMILY C1-RELATED"/>
    <property type="match status" value="1"/>
</dbReference>
<dbReference type="InterPro" id="IPR000169">
    <property type="entry name" value="Pept_cys_AS"/>
</dbReference>
<dbReference type="Proteomes" id="UP001627154">
    <property type="component" value="Unassembled WGS sequence"/>
</dbReference>
<evidence type="ECO:0000256" key="4">
    <source>
        <dbReference type="ARBA" id="ARBA00022807"/>
    </source>
</evidence>
<dbReference type="SUPFAM" id="SSF54001">
    <property type="entry name" value="Cysteine proteinases"/>
    <property type="match status" value="1"/>
</dbReference>
<evidence type="ECO:0000259" key="9">
    <source>
        <dbReference type="SMART" id="SM00848"/>
    </source>
</evidence>
<dbReference type="PRINTS" id="PR00705">
    <property type="entry name" value="PAPAIN"/>
</dbReference>
<comment type="similarity">
    <text evidence="1">Belongs to the peptidase C1 family.</text>
</comment>
<dbReference type="InterPro" id="IPR039417">
    <property type="entry name" value="Peptidase_C1A_papain-like"/>
</dbReference>
<dbReference type="Pfam" id="PF08246">
    <property type="entry name" value="Inhibitor_I29"/>
    <property type="match status" value="1"/>
</dbReference>
<reference evidence="10 11" key="1">
    <citation type="journal article" date="2024" name="bioRxiv">
        <title>A reference genome for Trichogramma kaykai: A tiny desert-dwelling parasitoid wasp with competing sex-ratio distorters.</title>
        <authorList>
            <person name="Culotta J."/>
            <person name="Lindsey A.R."/>
        </authorList>
    </citation>
    <scope>NUCLEOTIDE SEQUENCE [LARGE SCALE GENOMIC DNA]</scope>
    <source>
        <strain evidence="10 11">KSX58</strain>
    </source>
</reference>
<protein>
    <recommendedName>
        <fullName evidence="12">Cathepsin L</fullName>
    </recommendedName>
</protein>
<dbReference type="GO" id="GO:0008234">
    <property type="term" value="F:cysteine-type peptidase activity"/>
    <property type="evidence" value="ECO:0007669"/>
    <property type="project" value="UniProtKB-KW"/>
</dbReference>
<dbReference type="InterPro" id="IPR025661">
    <property type="entry name" value="Pept_asp_AS"/>
</dbReference>
<gene>
    <name evidence="10" type="ORF">TKK_012191</name>
</gene>
<evidence type="ECO:0000313" key="11">
    <source>
        <dbReference type="Proteomes" id="UP001627154"/>
    </source>
</evidence>
<dbReference type="GO" id="GO:0006508">
    <property type="term" value="P:proteolysis"/>
    <property type="evidence" value="ECO:0007669"/>
    <property type="project" value="UniProtKB-KW"/>
</dbReference>
<dbReference type="FunFam" id="3.90.70.10:FF:000006">
    <property type="entry name" value="Cathepsin S"/>
    <property type="match status" value="1"/>
</dbReference>
<dbReference type="AlphaFoldDB" id="A0ABD2WKL9"/>
<dbReference type="InterPro" id="IPR038765">
    <property type="entry name" value="Papain-like_cys_pep_sf"/>
</dbReference>
<evidence type="ECO:0000256" key="1">
    <source>
        <dbReference type="ARBA" id="ARBA00008455"/>
    </source>
</evidence>
<feature type="domain" description="Cathepsin propeptide inhibitor" evidence="9">
    <location>
        <begin position="28"/>
        <end position="88"/>
    </location>
</feature>
<accession>A0ABD2WKL9</accession>
<proteinExistence type="inferred from homology"/>
<keyword evidence="4" id="KW-0788">Thiol protease</keyword>
<keyword evidence="6" id="KW-1015">Disulfide bond</keyword>
<feature type="domain" description="Peptidase C1A papain C-terminal" evidence="8">
    <location>
        <begin position="158"/>
        <end position="375"/>
    </location>
</feature>
<evidence type="ECO:0000256" key="3">
    <source>
        <dbReference type="ARBA" id="ARBA00022801"/>
    </source>
</evidence>
<dbReference type="SMART" id="SM00645">
    <property type="entry name" value="Pept_C1"/>
    <property type="match status" value="1"/>
</dbReference>
<dbReference type="PROSITE" id="PS00139">
    <property type="entry name" value="THIOL_PROTEASE_CYS"/>
    <property type="match status" value="1"/>
</dbReference>
<dbReference type="CDD" id="cd02248">
    <property type="entry name" value="Peptidase_C1A"/>
    <property type="match status" value="1"/>
</dbReference>
<dbReference type="Pfam" id="PF00112">
    <property type="entry name" value="Peptidase_C1"/>
    <property type="match status" value="1"/>
</dbReference>
<keyword evidence="3" id="KW-0378">Hydrolase</keyword>
<dbReference type="InterPro" id="IPR013128">
    <property type="entry name" value="Peptidase_C1A"/>
</dbReference>
<evidence type="ECO:0000256" key="7">
    <source>
        <dbReference type="SAM" id="SignalP"/>
    </source>
</evidence>
<feature type="signal peptide" evidence="7">
    <location>
        <begin position="1"/>
        <end position="18"/>
    </location>
</feature>
<dbReference type="InterPro" id="IPR025660">
    <property type="entry name" value="Pept_his_AS"/>
</dbReference>
<keyword evidence="5" id="KW-0865">Zymogen</keyword>
<evidence type="ECO:0000259" key="8">
    <source>
        <dbReference type="SMART" id="SM00645"/>
    </source>
</evidence>
<keyword evidence="2" id="KW-0645">Protease</keyword>
<evidence type="ECO:0000256" key="6">
    <source>
        <dbReference type="ARBA" id="ARBA00023157"/>
    </source>
</evidence>
<evidence type="ECO:0000313" key="10">
    <source>
        <dbReference type="EMBL" id="KAL3393309.1"/>
    </source>
</evidence>